<dbReference type="RefSeq" id="WP_007087245.1">
    <property type="nucleotide sequence ID" value="NZ_AJLS01000137.1"/>
</dbReference>
<gene>
    <name evidence="3" type="ORF">BABA_21266</name>
</gene>
<dbReference type="PATRIC" id="fig|1117379.3.peg.4409"/>
<sequence>MKKRKLAILLLLVACIGLTTAFMTISKNNDMAKPTEGKQPPFMELVNLENIATFTVQNANGVFDFRKKDGLLWLVNDESSLDNKAEEIASILAKMEVKRKVTKPNLAAFGLQDAKTEVRITTKEGKEIALFVGNETPTKEGYYVKKAEDDAVYIVSSAVAKMVHFSMDTSSMERTIFPVSLVNIKKIEYVSKSQQFTLQRYTDKRDQNFSDYYLDYPFKTKPQVDIAHPDLPAFLDFVNAAVPISETSTSADFGFQDPNLDVLIQTIDGHEKRVIVGNTIAEDSNRYYVRFNSSEKVYELQIEQPDKIFQFNPVKLAIQAPVYAFITKVKKLELERDGKKYSINMENPEAYLINGKKVETQVVKDLFLSLLELKADTDMGEQASGAVGQNQLSVSVTYTDGDVTTTNYQDYDEQFYSITQSGDTDFVIAKDKFKRVFELLGKVDQSIK</sequence>
<comment type="caution">
    <text evidence="3">The sequence shown here is derived from an EMBL/GenBank/DDBJ whole genome shotgun (WGS) entry which is preliminary data.</text>
</comment>
<dbReference type="AlphaFoldDB" id="K6DWI3"/>
<feature type="chain" id="PRO_5039132934" description="DUF4340 domain-containing protein" evidence="1">
    <location>
        <begin position="22"/>
        <end position="448"/>
    </location>
</feature>
<evidence type="ECO:0000313" key="3">
    <source>
        <dbReference type="EMBL" id="EKN65216.1"/>
    </source>
</evidence>
<dbReference type="Pfam" id="PF14238">
    <property type="entry name" value="DUF4340"/>
    <property type="match status" value="2"/>
</dbReference>
<dbReference type="eggNOG" id="ENOG5032NEM">
    <property type="taxonomic scope" value="Bacteria"/>
</dbReference>
<organism evidence="3 4">
    <name type="scientific">Neobacillus bataviensis LMG 21833</name>
    <dbReference type="NCBI Taxonomy" id="1117379"/>
    <lineage>
        <taxon>Bacteria</taxon>
        <taxon>Bacillati</taxon>
        <taxon>Bacillota</taxon>
        <taxon>Bacilli</taxon>
        <taxon>Bacillales</taxon>
        <taxon>Bacillaceae</taxon>
        <taxon>Neobacillus</taxon>
    </lineage>
</organism>
<feature type="domain" description="DUF4340" evidence="2">
    <location>
        <begin position="84"/>
        <end position="206"/>
    </location>
</feature>
<reference evidence="3 4" key="1">
    <citation type="journal article" date="2012" name="Front. Microbiol.">
        <title>Redundancy and modularity in membrane-associated dissimilatory nitrate reduction in Bacillus.</title>
        <authorList>
            <person name="Heylen K."/>
            <person name="Keltjens J."/>
        </authorList>
    </citation>
    <scope>NUCLEOTIDE SEQUENCE [LARGE SCALE GENOMIC DNA]</scope>
    <source>
        <strain evidence="4">LMG 21833T</strain>
    </source>
</reference>
<name>K6DWI3_9BACI</name>
<evidence type="ECO:0000313" key="4">
    <source>
        <dbReference type="Proteomes" id="UP000006316"/>
    </source>
</evidence>
<feature type="domain" description="DUF4340" evidence="2">
    <location>
        <begin position="245"/>
        <end position="376"/>
    </location>
</feature>
<evidence type="ECO:0000256" key="1">
    <source>
        <dbReference type="SAM" id="SignalP"/>
    </source>
</evidence>
<dbReference type="Proteomes" id="UP000006316">
    <property type="component" value="Unassembled WGS sequence"/>
</dbReference>
<keyword evidence="4" id="KW-1185">Reference proteome</keyword>
<accession>K6DWI3</accession>
<evidence type="ECO:0000259" key="2">
    <source>
        <dbReference type="Pfam" id="PF14238"/>
    </source>
</evidence>
<feature type="signal peptide" evidence="1">
    <location>
        <begin position="1"/>
        <end position="21"/>
    </location>
</feature>
<protein>
    <recommendedName>
        <fullName evidence="2">DUF4340 domain-containing protein</fullName>
    </recommendedName>
</protein>
<dbReference type="EMBL" id="AJLS01000137">
    <property type="protein sequence ID" value="EKN65216.1"/>
    <property type="molecule type" value="Genomic_DNA"/>
</dbReference>
<dbReference type="InterPro" id="IPR025641">
    <property type="entry name" value="DUF4340"/>
</dbReference>
<proteinExistence type="predicted"/>
<keyword evidence="1" id="KW-0732">Signal</keyword>
<dbReference type="STRING" id="1117379.BABA_21266"/>